<dbReference type="InterPro" id="IPR035926">
    <property type="entry name" value="NusB-like_sf"/>
</dbReference>
<dbReference type="PROSITE" id="PS01153">
    <property type="entry name" value="NOL1_NOP2_SUN"/>
    <property type="match status" value="1"/>
</dbReference>
<dbReference type="Gene3D" id="3.30.70.1170">
    <property type="entry name" value="Sun protein, domain 3"/>
    <property type="match status" value="1"/>
</dbReference>
<evidence type="ECO:0000256" key="7">
    <source>
        <dbReference type="ARBA" id="ARBA00022603"/>
    </source>
</evidence>
<dbReference type="InterPro" id="IPR049560">
    <property type="entry name" value="MeTrfase_RsmB-F_NOP2_cat"/>
</dbReference>
<feature type="binding site" evidence="14">
    <location>
        <position position="332"/>
    </location>
    <ligand>
        <name>S-adenosyl-L-methionine</name>
        <dbReference type="ChEBI" id="CHEBI:59789"/>
    </ligand>
</feature>
<dbReference type="GO" id="GO:0003723">
    <property type="term" value="F:RNA binding"/>
    <property type="evidence" value="ECO:0007669"/>
    <property type="project" value="UniProtKB-UniRule"/>
</dbReference>
<dbReference type="NCBIfam" id="NF011494">
    <property type="entry name" value="PRK14902.1"/>
    <property type="match status" value="1"/>
</dbReference>
<dbReference type="AlphaFoldDB" id="A0A0R1WFY2"/>
<evidence type="ECO:0000256" key="8">
    <source>
        <dbReference type="ARBA" id="ARBA00022679"/>
    </source>
</evidence>
<keyword evidence="5" id="KW-0963">Cytoplasm</keyword>
<dbReference type="Proteomes" id="UP000051315">
    <property type="component" value="Unassembled WGS sequence"/>
</dbReference>
<feature type="active site" description="Nucleophile" evidence="14">
    <location>
        <position position="385"/>
    </location>
</feature>
<dbReference type="Gene3D" id="3.40.50.150">
    <property type="entry name" value="Vaccinia Virus protein VP39"/>
    <property type="match status" value="1"/>
</dbReference>
<dbReference type="STRING" id="1423735.FC15_GL000985"/>
<evidence type="ECO:0000256" key="4">
    <source>
        <dbReference type="ARBA" id="ARBA00012140"/>
    </source>
</evidence>
<dbReference type="GO" id="GO:0006355">
    <property type="term" value="P:regulation of DNA-templated transcription"/>
    <property type="evidence" value="ECO:0007669"/>
    <property type="project" value="InterPro"/>
</dbReference>
<dbReference type="PRINTS" id="PR02008">
    <property type="entry name" value="RCMTFAMILY"/>
</dbReference>
<evidence type="ECO:0000313" key="16">
    <source>
        <dbReference type="EMBL" id="KRM13814.1"/>
    </source>
</evidence>
<evidence type="ECO:0000256" key="14">
    <source>
        <dbReference type="PROSITE-ProRule" id="PRU01023"/>
    </source>
</evidence>
<evidence type="ECO:0000256" key="3">
    <source>
        <dbReference type="ARBA" id="ARBA00007494"/>
    </source>
</evidence>
<dbReference type="PANTHER" id="PTHR22807:SF53">
    <property type="entry name" value="RIBOSOMAL RNA SMALL SUBUNIT METHYLTRANSFERASE B-RELATED"/>
    <property type="match status" value="1"/>
</dbReference>
<dbReference type="Pfam" id="PF01029">
    <property type="entry name" value="NusB"/>
    <property type="match status" value="1"/>
</dbReference>
<keyword evidence="8 14" id="KW-0808">Transferase</keyword>
<dbReference type="InterPro" id="IPR054728">
    <property type="entry name" value="RsmB-like_ferredoxin"/>
</dbReference>
<dbReference type="SUPFAM" id="SSF48013">
    <property type="entry name" value="NusB-like"/>
    <property type="match status" value="1"/>
</dbReference>
<evidence type="ECO:0000256" key="6">
    <source>
        <dbReference type="ARBA" id="ARBA00022552"/>
    </source>
</evidence>
<comment type="catalytic activity">
    <reaction evidence="13">
        <text>cytidine(967) in 16S rRNA + S-adenosyl-L-methionine = 5-methylcytidine(967) in 16S rRNA + S-adenosyl-L-homocysteine + H(+)</text>
        <dbReference type="Rhea" id="RHEA:42748"/>
        <dbReference type="Rhea" id="RHEA-COMP:10219"/>
        <dbReference type="Rhea" id="RHEA-COMP:10220"/>
        <dbReference type="ChEBI" id="CHEBI:15378"/>
        <dbReference type="ChEBI" id="CHEBI:57856"/>
        <dbReference type="ChEBI" id="CHEBI:59789"/>
        <dbReference type="ChEBI" id="CHEBI:74483"/>
        <dbReference type="ChEBI" id="CHEBI:82748"/>
        <dbReference type="EC" id="2.1.1.176"/>
    </reaction>
</comment>
<dbReference type="Pfam" id="PF01189">
    <property type="entry name" value="Methyltr_RsmB-F"/>
    <property type="match status" value="1"/>
</dbReference>
<comment type="function">
    <text evidence="1">Specifically methylates the cytosine at position 967 (m5C967) of 16S rRNA.</text>
</comment>
<dbReference type="PATRIC" id="fig|1423735.3.peg.1024"/>
<sequence length="447" mass="50812">MQKKSARYLAVTLLEGIEKQHRYANLSLNHLLQNEDLSEVDRHLVTRLVYGTIQWQLRLDYNWESFVKRSEDLPLWIKVLLRVSLYQLFFLDKVPAHAILNEANEIAKTRDHGRYTKLVNAVLRHVQRHGEQDYQQITDTEQRLAITHSMPLWLTHRLIEQYGAEKTESMLAQVNQPPRASARVNTVKVTRDDLLTSLGEELPDLATSRLSPVGITAEGGNFAQLIQFQQGQLTVQDESSMLVAPSLQLRPGDQVLDACSAPGGKTTHIASYLDPHSGGRVIALDIHQHKLDLVDDNARRLGVSDRVVTKELDARRVDKEFKDAYFDRILVDAPCSGLGLMRRKPEIRYAKHEQDIANLPKIQLDILSAVARKVKVNGLVVYSTCTILAAENQDVIQAFLQKHTNFELVPVKAAQDIQWSGDQKQFQLLMDDYQTDGFFIACLKRIN</sequence>
<dbReference type="PROSITE" id="PS51686">
    <property type="entry name" value="SAM_MT_RSMB_NOP"/>
    <property type="match status" value="1"/>
</dbReference>
<evidence type="ECO:0000256" key="10">
    <source>
        <dbReference type="ARBA" id="ARBA00022884"/>
    </source>
</evidence>
<keyword evidence="6" id="KW-0698">rRNA processing</keyword>
<dbReference type="InterPro" id="IPR018314">
    <property type="entry name" value="RsmB/NOL1/NOP2-like_CS"/>
</dbReference>
<accession>A0A0R1WFY2</accession>
<dbReference type="EC" id="2.1.1.176" evidence="4"/>
<dbReference type="NCBIfam" id="TIGR00563">
    <property type="entry name" value="rsmB"/>
    <property type="match status" value="1"/>
</dbReference>
<protein>
    <recommendedName>
        <fullName evidence="4">16S rRNA (cytosine(967)-C(5))-methyltransferase</fullName>
        <ecNumber evidence="4">2.1.1.176</ecNumber>
    </recommendedName>
    <alternativeName>
        <fullName evidence="11">16S rRNA m5C967 methyltransferase</fullName>
    </alternativeName>
    <alternativeName>
        <fullName evidence="12">rRNA (cytosine-C(5)-)-methyltransferase RsmB</fullName>
    </alternativeName>
</protein>
<dbReference type="Gene3D" id="1.10.940.10">
    <property type="entry name" value="NusB-like"/>
    <property type="match status" value="1"/>
</dbReference>
<evidence type="ECO:0000256" key="5">
    <source>
        <dbReference type="ARBA" id="ARBA00022490"/>
    </source>
</evidence>
<dbReference type="OrthoDB" id="9810297at2"/>
<dbReference type="InterPro" id="IPR001678">
    <property type="entry name" value="MeTrfase_RsmB-F_NOP2_dom"/>
</dbReference>
<evidence type="ECO:0000256" key="2">
    <source>
        <dbReference type="ARBA" id="ARBA00004496"/>
    </source>
</evidence>
<name>A0A0R1WFY2_9LACO</name>
<evidence type="ECO:0000256" key="11">
    <source>
        <dbReference type="ARBA" id="ARBA00030399"/>
    </source>
</evidence>
<keyword evidence="17" id="KW-1185">Reference proteome</keyword>
<comment type="similarity">
    <text evidence="3 14">Belongs to the class I-like SAM-binding methyltransferase superfamily. RsmB/NOP family.</text>
</comment>
<evidence type="ECO:0000256" key="12">
    <source>
        <dbReference type="ARBA" id="ARBA00031088"/>
    </source>
</evidence>
<organism evidence="16 17">
    <name type="scientific">Lapidilactobacillus concavus DSM 17758</name>
    <dbReference type="NCBI Taxonomy" id="1423735"/>
    <lineage>
        <taxon>Bacteria</taxon>
        <taxon>Bacillati</taxon>
        <taxon>Bacillota</taxon>
        <taxon>Bacilli</taxon>
        <taxon>Lactobacillales</taxon>
        <taxon>Lactobacillaceae</taxon>
        <taxon>Lapidilactobacillus</taxon>
    </lineage>
</organism>
<proteinExistence type="inferred from homology"/>
<dbReference type="GO" id="GO:0008649">
    <property type="term" value="F:rRNA methyltransferase activity"/>
    <property type="evidence" value="ECO:0007669"/>
    <property type="project" value="InterPro"/>
</dbReference>
<feature type="domain" description="SAM-dependent MTase RsmB/NOP-type" evidence="15">
    <location>
        <begin position="170"/>
        <end position="446"/>
    </location>
</feature>
<evidence type="ECO:0000256" key="1">
    <source>
        <dbReference type="ARBA" id="ARBA00002724"/>
    </source>
</evidence>
<keyword evidence="9 14" id="KW-0949">S-adenosyl-L-methionine</keyword>
<dbReference type="CDD" id="cd02440">
    <property type="entry name" value="AdoMet_MTases"/>
    <property type="match status" value="1"/>
</dbReference>
<dbReference type="RefSeq" id="WP_057823012.1">
    <property type="nucleotide sequence ID" value="NZ_AZFX01000003.1"/>
</dbReference>
<feature type="binding site" evidence="14">
    <location>
        <position position="285"/>
    </location>
    <ligand>
        <name>S-adenosyl-L-methionine</name>
        <dbReference type="ChEBI" id="CHEBI:59789"/>
    </ligand>
</feature>
<evidence type="ECO:0000259" key="15">
    <source>
        <dbReference type="PROSITE" id="PS51686"/>
    </source>
</evidence>
<dbReference type="InterPro" id="IPR006027">
    <property type="entry name" value="NusB_RsmB_TIM44"/>
</dbReference>
<dbReference type="PANTHER" id="PTHR22807">
    <property type="entry name" value="NOP2 YEAST -RELATED NOL1/NOP2/FMU SUN DOMAIN-CONTAINING"/>
    <property type="match status" value="1"/>
</dbReference>
<evidence type="ECO:0000313" key="17">
    <source>
        <dbReference type="Proteomes" id="UP000051315"/>
    </source>
</evidence>
<dbReference type="EMBL" id="AZFX01000003">
    <property type="protein sequence ID" value="KRM13814.1"/>
    <property type="molecule type" value="Genomic_DNA"/>
</dbReference>
<dbReference type="SUPFAM" id="SSF53335">
    <property type="entry name" value="S-adenosyl-L-methionine-dependent methyltransferases"/>
    <property type="match status" value="1"/>
</dbReference>
<comment type="subcellular location">
    <subcellularLocation>
        <location evidence="2">Cytoplasm</location>
    </subcellularLocation>
</comment>
<dbReference type="Pfam" id="PF22458">
    <property type="entry name" value="RsmF-B_ferredox"/>
    <property type="match status" value="1"/>
</dbReference>
<dbReference type="InterPro" id="IPR023267">
    <property type="entry name" value="RCMT"/>
</dbReference>
<dbReference type="InterPro" id="IPR029063">
    <property type="entry name" value="SAM-dependent_MTases_sf"/>
</dbReference>
<gene>
    <name evidence="16" type="ORF">FC15_GL000985</name>
</gene>
<dbReference type="FunFam" id="1.10.940.10:FF:000006">
    <property type="entry name" value="16S rRNA (Cytosine(967)-C(5))-methyltransferase RsmB"/>
    <property type="match status" value="1"/>
</dbReference>
<dbReference type="InterPro" id="IPR004573">
    <property type="entry name" value="rRNA_ssu_MeTfrase_B"/>
</dbReference>
<dbReference type="GO" id="GO:0005737">
    <property type="term" value="C:cytoplasm"/>
    <property type="evidence" value="ECO:0007669"/>
    <property type="project" value="UniProtKB-SubCell"/>
</dbReference>
<reference evidence="16 17" key="1">
    <citation type="journal article" date="2015" name="Genome Announc.">
        <title>Expanding the biotechnology potential of lactobacilli through comparative genomics of 213 strains and associated genera.</title>
        <authorList>
            <person name="Sun Z."/>
            <person name="Harris H.M."/>
            <person name="McCann A."/>
            <person name="Guo C."/>
            <person name="Argimon S."/>
            <person name="Zhang W."/>
            <person name="Yang X."/>
            <person name="Jeffery I.B."/>
            <person name="Cooney J.C."/>
            <person name="Kagawa T.F."/>
            <person name="Liu W."/>
            <person name="Song Y."/>
            <person name="Salvetti E."/>
            <person name="Wrobel A."/>
            <person name="Rasinkangas P."/>
            <person name="Parkhill J."/>
            <person name="Rea M.C."/>
            <person name="O'Sullivan O."/>
            <person name="Ritari J."/>
            <person name="Douillard F.P."/>
            <person name="Paul Ross R."/>
            <person name="Yang R."/>
            <person name="Briner A.E."/>
            <person name="Felis G.E."/>
            <person name="de Vos W.M."/>
            <person name="Barrangou R."/>
            <person name="Klaenhammer T.R."/>
            <person name="Caufield P.W."/>
            <person name="Cui Y."/>
            <person name="Zhang H."/>
            <person name="O'Toole P.W."/>
        </authorList>
    </citation>
    <scope>NUCLEOTIDE SEQUENCE [LARGE SCALE GENOMIC DNA]</scope>
    <source>
        <strain evidence="16 17">DSM 17758</strain>
    </source>
</reference>
<dbReference type="FunFam" id="3.40.50.150:FF:000022">
    <property type="entry name" value="Ribosomal RNA small subunit methyltransferase B"/>
    <property type="match status" value="1"/>
</dbReference>
<keyword evidence="10 14" id="KW-0694">RNA-binding</keyword>
<feature type="binding site" evidence="14">
    <location>
        <position position="313"/>
    </location>
    <ligand>
        <name>S-adenosyl-L-methionine</name>
        <dbReference type="ChEBI" id="CHEBI:59789"/>
    </ligand>
</feature>
<comment type="caution">
    <text evidence="16">The sequence shown here is derived from an EMBL/GenBank/DDBJ whole genome shotgun (WGS) entry which is preliminary data.</text>
</comment>
<feature type="binding site" evidence="14">
    <location>
        <begin position="259"/>
        <end position="265"/>
    </location>
    <ligand>
        <name>S-adenosyl-L-methionine</name>
        <dbReference type="ChEBI" id="CHEBI:59789"/>
    </ligand>
</feature>
<evidence type="ECO:0000256" key="9">
    <source>
        <dbReference type="ARBA" id="ARBA00022691"/>
    </source>
</evidence>
<keyword evidence="7 14" id="KW-0489">Methyltransferase</keyword>
<evidence type="ECO:0000256" key="13">
    <source>
        <dbReference type="ARBA" id="ARBA00047283"/>
    </source>
</evidence>